<evidence type="ECO:0000313" key="6">
    <source>
        <dbReference type="Proteomes" id="UP001163632"/>
    </source>
</evidence>
<feature type="chain" id="PRO_5045189735" evidence="2">
    <location>
        <begin position="27"/>
        <end position="1678"/>
    </location>
</feature>
<dbReference type="Proteomes" id="UP001163632">
    <property type="component" value="Plasmid unnamed1"/>
</dbReference>
<proteinExistence type="predicted"/>
<sequence>MPPKPHILTPLSLTLGLLLSTHPTHAQMCLANPSGAHKVINTGHTGSQCSADVTAHSTTTAPTSSAFAPNTFVSNPINVLSGNKFEQADDLILDETDPYALNLTRYYNSQSTQRGIFGMGWRSSYEIQLQHTTYSNQANQLNQGTNLTAPTDTIQILSTDGTLYHFYKTQVSDQDNPNLKHTRYTHPDPSLGYITQVQNDSNGEHWHWHLPDGRRFGFVLHKEANKQAQRLNKAHHHTTKQPTAHTATQTYGQLSSVYQNPQKPHLGHYQLRYDTKGRLTKVTNHQGQSLSFTYQTTKHNLPYITVQSPIGTSHYFLDKHHNLSQIVHPNGIRVGYGYTDPNDKHNLTAKYHYAKQTNNTHTQNSTQTTQPSQNSNQNQAILIQSWVYDEYDRAILSTEPNGQNKVSIRYDDSLWHTYQTNQHSTSQTANQTYINTLTNSLGQTTQYHYTYTPQTGFRLIKAVGAGCSTCDESTINHSFVYDDKGRVITRTALDSTNPAKSIHTTHISYDDTSNIKEVVDTPNNPQLSNPNKPNKSNNPPSPNTPNPVLYQRFEYQNPKHPTKPSKIIRPSVVKGKEAIIELDYDDDGDIITITQRGYVPTTPKQDNQTTAPNTQNSQTDGLQTYQTKFSYAIQDNQKRLIAKTTKSSQDDLVHREHYTYDQESNLIAIHHGKDKQASEHFAYQNSPHGKQLIKHTSIQGVDTHYTYNQQGFITHITRNSSNNTSGTNNTNNEFVQIDYDNQDRPIAYRNHLNQSVKVSYNTVKNHNTNNHHNVTDNNTNNIADNPQVSTTTHTITYTFDDGNRVIQSYDSEQNLLDEKTSTGISANQEKTNLNTNNDRTDGQKTGIANATSLVFAQQPSTHSQSKDQAGINAKHNDTNPIILSLDKFGRLDTLTLPQGSTYTRQYDDFGRLITHTDANTGTHSLSHNTHHLPTLIQDENTTTAITYNELKMPTKRQTCQTQNPNTSKPKQPSQAQTKTQDCQTVSYVYDNKHRPTHINDQHQNTAYVYDEKGNVIKTEVSLTTTKHISGQNTNQSQQADHQNNQTHITAYQYDSLGRITHTHLPEGVVLTHHYDKHSQTTHIDYQLPSTGLWQTLTRSLMGHKNQNSLLSNIKASTTQGIVSFTHTNNTNQVNVYDQQDRLQEKHDHTTSTKLSYGINSNNPNNLSQIVSIDTNGNIINIDEIASAYTYDSNGNRTKHHHTHYTYQPNSDRLSRIENNNHIITYQYDSLGNPITITTTSKQDNTVNTRQLDYTPDGQIKSIRDTIQDKQGNQTEKLIATYAYNHLRQRIAKTVYQKDNQTDQTKEETTQYLWDKGLLSAEIKHNPTTNKPQITRRYVYLDIMPVAVLDYGYDDKNNLKTTQVYSIHTDHLGTPKAITNDKQETVWSIEMDTFGETKQIQSKDNFQFNLRFVGQYFDQESGYHYNYHRYYDPKVGRYLTSDPIGLAGGFNTYAYVDNESWGLVDPWGLYTVYWGGAGIGNVPPYVIDQVKQLRNMGIQNVRFSTKGGYSSNLPKVNKETNMGIDAATVSAYRYRVRDIYFDDNPELMKIHNKTCTSQQTNYIGYSFGSLLASHTAIHYADLGLTIDNLVLIGSPISSDFLKKLQNHKNIKNVIVRDLAAYGDPIYAGMSEMELGKSIPKLLEQINGNGIGHFYYSANGKEGRSRRYHFALDMKNSGLK</sequence>
<feature type="region of interest" description="Disordered" evidence="1">
    <location>
        <begin position="765"/>
        <end position="786"/>
    </location>
</feature>
<protein>
    <submittedName>
        <fullName evidence="5">DUF6531 domain-containing protein</fullName>
    </submittedName>
</protein>
<dbReference type="Gene3D" id="2.180.10.10">
    <property type="entry name" value="RHS repeat-associated core"/>
    <property type="match status" value="2"/>
</dbReference>
<feature type="compositionally biased region" description="Polar residues" evidence="1">
    <location>
        <begin position="955"/>
        <end position="980"/>
    </location>
</feature>
<feature type="region of interest" description="Disordered" evidence="1">
    <location>
        <begin position="823"/>
        <end position="842"/>
    </location>
</feature>
<evidence type="ECO:0000256" key="1">
    <source>
        <dbReference type="SAM" id="MobiDB-lite"/>
    </source>
</evidence>
<evidence type="ECO:0000313" key="5">
    <source>
        <dbReference type="EMBL" id="UZA04742.1"/>
    </source>
</evidence>
<feature type="signal peptide" evidence="2">
    <location>
        <begin position="1"/>
        <end position="26"/>
    </location>
</feature>
<geneLocation type="plasmid" evidence="5 6">
    <name>unnamed1</name>
</geneLocation>
<dbReference type="InterPro" id="IPR031325">
    <property type="entry name" value="RHS_repeat"/>
</dbReference>
<keyword evidence="6" id="KW-1185">Reference proteome</keyword>
<feature type="region of interest" description="Disordered" evidence="1">
    <location>
        <begin position="954"/>
        <end position="980"/>
    </location>
</feature>
<reference evidence="5" key="1">
    <citation type="journal article" date="2022" name="BMC Microbiol.">
        <title>Whole genome sequencing of Moraxella bovis strains from North America reveals two genotypes with different genetic determinants.</title>
        <authorList>
            <person name="Wynn E.L."/>
            <person name="Hille M.M."/>
            <person name="Loy J.D."/>
            <person name="Schuller G."/>
            <person name="Kuhn K.L."/>
            <person name="Dickey A.M."/>
            <person name="Bono J.L."/>
            <person name="Clawson M.L."/>
        </authorList>
    </citation>
    <scope>NUCLEOTIDE SEQUENCE</scope>
    <source>
        <strain evidence="5">SAM102599</strain>
    </source>
</reference>
<dbReference type="Pfam" id="PF05593">
    <property type="entry name" value="RHS_repeat"/>
    <property type="match status" value="1"/>
</dbReference>
<evidence type="ECO:0000256" key="2">
    <source>
        <dbReference type="SAM" id="SignalP"/>
    </source>
</evidence>
<dbReference type="InterPro" id="IPR050708">
    <property type="entry name" value="T6SS_VgrG/RHS"/>
</dbReference>
<dbReference type="Pfam" id="PF20148">
    <property type="entry name" value="DUF6531"/>
    <property type="match status" value="1"/>
</dbReference>
<evidence type="ECO:0000259" key="4">
    <source>
        <dbReference type="Pfam" id="PF20148"/>
    </source>
</evidence>
<feature type="compositionally biased region" description="Low complexity" evidence="1">
    <location>
        <begin position="522"/>
        <end position="538"/>
    </location>
</feature>
<dbReference type="PANTHER" id="PTHR32305">
    <property type="match status" value="1"/>
</dbReference>
<keyword evidence="2" id="KW-0732">Signal</keyword>
<feature type="compositionally biased region" description="Polar residues" evidence="1">
    <location>
        <begin position="602"/>
        <end position="620"/>
    </location>
</feature>
<keyword evidence="5" id="KW-0614">Plasmid</keyword>
<feature type="region of interest" description="Disordered" evidence="1">
    <location>
        <begin position="516"/>
        <end position="549"/>
    </location>
</feature>
<feature type="domain" description="RHS protein conserved region" evidence="3">
    <location>
        <begin position="1364"/>
        <end position="1396"/>
    </location>
</feature>
<dbReference type="PANTHER" id="PTHR32305:SF15">
    <property type="entry name" value="PROTEIN RHSA-RELATED"/>
    <property type="match status" value="1"/>
</dbReference>
<feature type="domain" description="DUF6531" evidence="4">
    <location>
        <begin position="75"/>
        <end position="133"/>
    </location>
</feature>
<dbReference type="EMBL" id="CP087831">
    <property type="protein sequence ID" value="UZA04742.1"/>
    <property type="molecule type" value="Genomic_DNA"/>
</dbReference>
<accession>A0ABY6MAX2</accession>
<dbReference type="InterPro" id="IPR022385">
    <property type="entry name" value="Rhs_assc_core"/>
</dbReference>
<dbReference type="NCBIfam" id="TIGR01643">
    <property type="entry name" value="YD_repeat_2x"/>
    <property type="match status" value="2"/>
</dbReference>
<feature type="compositionally biased region" description="Low complexity" evidence="1">
    <location>
        <begin position="765"/>
        <end position="781"/>
    </location>
</feature>
<dbReference type="InterPro" id="IPR045351">
    <property type="entry name" value="DUF6531"/>
</dbReference>
<name>A0ABY6MAX2_MORBO</name>
<dbReference type="SUPFAM" id="SSF53474">
    <property type="entry name" value="alpha/beta-Hydrolases"/>
    <property type="match status" value="1"/>
</dbReference>
<organism evidence="5 6">
    <name type="scientific">Moraxella bovis</name>
    <dbReference type="NCBI Taxonomy" id="476"/>
    <lineage>
        <taxon>Bacteria</taxon>
        <taxon>Pseudomonadati</taxon>
        <taxon>Pseudomonadota</taxon>
        <taxon>Gammaproteobacteria</taxon>
        <taxon>Moraxellales</taxon>
        <taxon>Moraxellaceae</taxon>
        <taxon>Moraxella</taxon>
    </lineage>
</organism>
<dbReference type="Pfam" id="PF03527">
    <property type="entry name" value="RHS"/>
    <property type="match status" value="1"/>
</dbReference>
<dbReference type="InterPro" id="IPR001826">
    <property type="entry name" value="RHS"/>
</dbReference>
<feature type="compositionally biased region" description="Polar residues" evidence="1">
    <location>
        <begin position="823"/>
        <end position="837"/>
    </location>
</feature>
<dbReference type="InterPro" id="IPR006530">
    <property type="entry name" value="YD"/>
</dbReference>
<dbReference type="NCBIfam" id="TIGR03696">
    <property type="entry name" value="Rhs_assc_core"/>
    <property type="match status" value="1"/>
</dbReference>
<gene>
    <name evidence="5" type="ORF">LP092_15340</name>
</gene>
<dbReference type="InterPro" id="IPR029058">
    <property type="entry name" value="AB_hydrolase_fold"/>
</dbReference>
<feature type="region of interest" description="Disordered" evidence="1">
    <location>
        <begin position="599"/>
        <end position="620"/>
    </location>
</feature>
<dbReference type="PRINTS" id="PR00394">
    <property type="entry name" value="RHSPROTEIN"/>
</dbReference>
<evidence type="ECO:0000259" key="3">
    <source>
        <dbReference type="Pfam" id="PF03527"/>
    </source>
</evidence>
<dbReference type="RefSeq" id="WP_264697297.1">
    <property type="nucleotide sequence ID" value="NZ_CP087831.1"/>
</dbReference>